<comment type="subcellular location">
    <subcellularLocation>
        <location evidence="1">Membrane</location>
        <topology evidence="1">Multi-pass membrane protein</topology>
    </subcellularLocation>
</comment>
<organism evidence="8 9">
    <name type="scientific">Aplysia californica</name>
    <name type="common">California sea hare</name>
    <dbReference type="NCBI Taxonomy" id="6500"/>
    <lineage>
        <taxon>Eukaryota</taxon>
        <taxon>Metazoa</taxon>
        <taxon>Spiralia</taxon>
        <taxon>Lophotrochozoa</taxon>
        <taxon>Mollusca</taxon>
        <taxon>Gastropoda</taxon>
        <taxon>Heterobranchia</taxon>
        <taxon>Euthyneura</taxon>
        <taxon>Tectipleura</taxon>
        <taxon>Aplysiida</taxon>
        <taxon>Aplysioidea</taxon>
        <taxon>Aplysiidae</taxon>
        <taxon>Aplysia</taxon>
    </lineage>
</organism>
<evidence type="ECO:0000259" key="7">
    <source>
        <dbReference type="PROSITE" id="PS50850"/>
    </source>
</evidence>
<dbReference type="GeneID" id="106011788"/>
<dbReference type="InterPro" id="IPR036259">
    <property type="entry name" value="MFS_trans_sf"/>
</dbReference>
<dbReference type="RefSeq" id="XP_012938105.1">
    <property type="nucleotide sequence ID" value="XM_013082651.2"/>
</dbReference>
<feature type="transmembrane region" description="Helical" evidence="6">
    <location>
        <begin position="473"/>
        <end position="493"/>
    </location>
</feature>
<reference evidence="9" key="1">
    <citation type="submission" date="2025-08" db="UniProtKB">
        <authorList>
            <consortium name="RefSeq"/>
        </authorList>
    </citation>
    <scope>IDENTIFICATION</scope>
</reference>
<dbReference type="PROSITE" id="PS50850">
    <property type="entry name" value="MFS"/>
    <property type="match status" value="1"/>
</dbReference>
<feature type="transmembrane region" description="Helical" evidence="6">
    <location>
        <begin position="416"/>
        <end position="438"/>
    </location>
</feature>
<evidence type="ECO:0000313" key="9">
    <source>
        <dbReference type="RefSeq" id="XP_012938105.1"/>
    </source>
</evidence>
<sequence length="587" mass="65535">MSNTEDKDDVDAALEELEPLGRYTLIQYTLQSVLALCITQQMVSVMFTGQTNHFRCPITGNISTSNSSLNSSEFINISSLHKFGDSCVAKTSHNTSGSGACSALEVEYELPKDRSFYSDFDLVCDREVLGRLSQSLLVIGNAIATFTFPYFVDHHGRKPVVLFCSVMSLLSSIGLATSVNYPMLAVFKILVGIFVQGLQASSVTMNMEILVTRHRASMFACLGSVIWSLASITLSPMAYLFRSSSWKSLELGLLAFYIPILLMPFFLDESLRWLSANGRKAEVVKILKRASKQNGKSFERVIKAFTRGRYENSNMHTGIEIKPIGSFIVNPPNDESGQSVKETGSKDTKQKSTTDVVDTEQQAGTEIDKEEKLSFWQLFTDPMLRVHVIFAIVSWFFNSLTFFSLTLMASTLHGSLYLNFAINILVEIPQAFFLYLFLDKLGRRLCFSLFSLLTGASLISMAMLRYLAPEQSIAIMVLSLIGKLSVTGSYNIIYTYTPELFPTNLRNMGFGVSYLSARVGGMLSPFSEMLMKEIVYAPGVIFGVGNLLLSFSTYFLPETTQHQLPQTLAEMKRWKDDKKDEKPLKKS</sequence>
<feature type="compositionally biased region" description="Polar residues" evidence="5">
    <location>
        <begin position="353"/>
        <end position="362"/>
    </location>
</feature>
<evidence type="ECO:0000256" key="3">
    <source>
        <dbReference type="ARBA" id="ARBA00022989"/>
    </source>
</evidence>
<name>A0ABM1A038_APLCA</name>
<dbReference type="Gene3D" id="1.20.1250.20">
    <property type="entry name" value="MFS general substrate transporter like domains"/>
    <property type="match status" value="1"/>
</dbReference>
<keyword evidence="3 6" id="KW-1133">Transmembrane helix</keyword>
<feature type="transmembrane region" description="Helical" evidence="6">
    <location>
        <begin position="388"/>
        <end position="410"/>
    </location>
</feature>
<feature type="transmembrane region" description="Helical" evidence="6">
    <location>
        <begin position="251"/>
        <end position="267"/>
    </location>
</feature>
<dbReference type="SUPFAM" id="SSF103473">
    <property type="entry name" value="MFS general substrate transporter"/>
    <property type="match status" value="1"/>
</dbReference>
<accession>A0ABM1A038</accession>
<feature type="transmembrane region" description="Helical" evidence="6">
    <location>
        <begin position="132"/>
        <end position="152"/>
    </location>
</feature>
<keyword evidence="4 6" id="KW-0472">Membrane</keyword>
<gene>
    <name evidence="9" type="primary">LOC106011788</name>
</gene>
<proteinExistence type="predicted"/>
<feature type="transmembrane region" description="Helical" evidence="6">
    <location>
        <begin position="535"/>
        <end position="556"/>
    </location>
</feature>
<dbReference type="PANTHER" id="PTHR24064">
    <property type="entry name" value="SOLUTE CARRIER FAMILY 22 MEMBER"/>
    <property type="match status" value="1"/>
</dbReference>
<dbReference type="Pfam" id="PF07690">
    <property type="entry name" value="MFS_1"/>
    <property type="match status" value="1"/>
</dbReference>
<dbReference type="Proteomes" id="UP000694888">
    <property type="component" value="Unplaced"/>
</dbReference>
<feature type="domain" description="Major facilitator superfamily (MFS) profile" evidence="7">
    <location>
        <begin position="71"/>
        <end position="561"/>
    </location>
</feature>
<feature type="transmembrane region" description="Helical" evidence="6">
    <location>
        <begin position="445"/>
        <end position="467"/>
    </location>
</feature>
<keyword evidence="2 6" id="KW-0812">Transmembrane</keyword>
<feature type="region of interest" description="Disordered" evidence="5">
    <location>
        <begin position="335"/>
        <end position="362"/>
    </location>
</feature>
<feature type="transmembrane region" description="Helical" evidence="6">
    <location>
        <begin position="216"/>
        <end position="239"/>
    </location>
</feature>
<keyword evidence="8" id="KW-1185">Reference proteome</keyword>
<evidence type="ECO:0000256" key="1">
    <source>
        <dbReference type="ARBA" id="ARBA00004141"/>
    </source>
</evidence>
<dbReference type="InterPro" id="IPR020846">
    <property type="entry name" value="MFS_dom"/>
</dbReference>
<dbReference type="InterPro" id="IPR011701">
    <property type="entry name" value="MFS"/>
</dbReference>
<evidence type="ECO:0000256" key="2">
    <source>
        <dbReference type="ARBA" id="ARBA00022692"/>
    </source>
</evidence>
<feature type="compositionally biased region" description="Basic and acidic residues" evidence="5">
    <location>
        <begin position="343"/>
        <end position="352"/>
    </location>
</feature>
<evidence type="ECO:0000313" key="8">
    <source>
        <dbReference type="Proteomes" id="UP000694888"/>
    </source>
</evidence>
<protein>
    <submittedName>
        <fullName evidence="9">Solute carrier family 22 member 8-like</fullName>
    </submittedName>
</protein>
<evidence type="ECO:0000256" key="5">
    <source>
        <dbReference type="SAM" id="MobiDB-lite"/>
    </source>
</evidence>
<evidence type="ECO:0000256" key="4">
    <source>
        <dbReference type="ARBA" id="ARBA00023136"/>
    </source>
</evidence>
<evidence type="ECO:0000256" key="6">
    <source>
        <dbReference type="SAM" id="Phobius"/>
    </source>
</evidence>